<dbReference type="GO" id="GO:0005763">
    <property type="term" value="C:mitochondrial small ribosomal subunit"/>
    <property type="evidence" value="ECO:0007669"/>
    <property type="project" value="TreeGrafter"/>
</dbReference>
<reference evidence="3" key="3">
    <citation type="submission" date="2011-03" db="EMBL/GenBank/DDBJ databases">
        <title>Annotation of Magnaporthe poae ATCC 64411.</title>
        <authorList>
            <person name="Ma L.-J."/>
            <person name="Dead R."/>
            <person name="Young S.K."/>
            <person name="Zeng Q."/>
            <person name="Gargeya S."/>
            <person name="Fitzgerald M."/>
            <person name="Haas B."/>
            <person name="Abouelleil A."/>
            <person name="Alvarado L."/>
            <person name="Arachchi H.M."/>
            <person name="Berlin A."/>
            <person name="Brown A."/>
            <person name="Chapman S.B."/>
            <person name="Chen Z."/>
            <person name="Dunbar C."/>
            <person name="Freedman E."/>
            <person name="Gearin G."/>
            <person name="Gellesch M."/>
            <person name="Goldberg J."/>
            <person name="Griggs A."/>
            <person name="Gujja S."/>
            <person name="Heiman D."/>
            <person name="Howarth C."/>
            <person name="Larson L."/>
            <person name="Lui A."/>
            <person name="MacDonald P.J.P."/>
            <person name="Mehta T."/>
            <person name="Montmayeur A."/>
            <person name="Murphy C."/>
            <person name="Neiman D."/>
            <person name="Pearson M."/>
            <person name="Priest M."/>
            <person name="Roberts A."/>
            <person name="Saif S."/>
            <person name="Shea T."/>
            <person name="Shenoy N."/>
            <person name="Sisk P."/>
            <person name="Stolte C."/>
            <person name="Sykes S."/>
            <person name="Yandava C."/>
            <person name="Wortman J."/>
            <person name="Nusbaum C."/>
            <person name="Birren B."/>
        </authorList>
    </citation>
    <scope>NUCLEOTIDE SEQUENCE</scope>
    <source>
        <strain evidence="3">ATCC 64411</strain>
    </source>
</reference>
<dbReference type="Proteomes" id="UP000011715">
    <property type="component" value="Unassembled WGS sequence"/>
</dbReference>
<name>A0A0C4EEM9_MAGP6</name>
<dbReference type="Pfam" id="PF10213">
    <property type="entry name" value="MRP-S28"/>
    <property type="match status" value="1"/>
</dbReference>
<dbReference type="EMBL" id="GL876979">
    <property type="protein sequence ID" value="KLU92257.1"/>
    <property type="molecule type" value="Genomic_DNA"/>
</dbReference>
<accession>A0A0C4EEM9</accession>
<dbReference type="PANTHER" id="PTHR13490:SF0">
    <property type="entry name" value="SMALL RIBOSOMAL SUBUNIT PROTEIN MS35"/>
    <property type="match status" value="1"/>
</dbReference>
<dbReference type="GO" id="GO:0003735">
    <property type="term" value="F:structural constituent of ribosome"/>
    <property type="evidence" value="ECO:0007669"/>
    <property type="project" value="InterPro"/>
</dbReference>
<evidence type="ECO:0000313" key="5">
    <source>
        <dbReference type="Proteomes" id="UP000011715"/>
    </source>
</evidence>
<dbReference type="eggNOG" id="KOG3933">
    <property type="taxonomic scope" value="Eukaryota"/>
</dbReference>
<sequence>MASAAPLRWCLRAGSRGLAPRGRGRTPTTTAAATAAAALPIVPRRPISSTRARSAPEADGDGGGQKKSGKLQPFEPLEEEMDLLRQPSLKTLHDAVMLATTPEEREQAGYDEKRGMQFLGGPVEKLRRSVTALNRSYNAFKPKQFDFWNEDATDEDVIVDEETSDDFEEDDIMPAAHAKLEDHRDMREYARIAIWEMPLLSKLAKPFEPPTEQQPLRWRYTTYMGEWHPAEKKVVVEFCPDDLDLTDVQRRKLTKLAGARYNVEKGTIKMSCESFEHPAQNKRYLSDLIAKLIAEAKDPKDTFEDIPLDTRHYKPKTKYSFPKEWRMTEERRQQLMQIRQQAYELDTAKRAKGEIVDGTEKIQRSIAGPAQDKALGQALEDMMTVGAFGGRPSAPRRLTTS</sequence>
<reference evidence="4" key="5">
    <citation type="submission" date="2015-06" db="UniProtKB">
        <authorList>
            <consortium name="EnsemblFungi"/>
        </authorList>
    </citation>
    <scope>IDENTIFICATION</scope>
    <source>
        <strain evidence="4">ATCC 64411</strain>
    </source>
</reference>
<evidence type="ECO:0000259" key="2">
    <source>
        <dbReference type="Pfam" id="PF10213"/>
    </source>
</evidence>
<feature type="domain" description="Small ribosomal subunit protein mS35 mitochondrial conserved" evidence="2">
    <location>
        <begin position="206"/>
        <end position="325"/>
    </location>
</feature>
<dbReference type="AlphaFoldDB" id="A0A0C4EEM9"/>
<protein>
    <submittedName>
        <fullName evidence="3">Mitochondrial ribosomal small subunit component</fullName>
    </submittedName>
</protein>
<dbReference type="PANTHER" id="PTHR13490">
    <property type="entry name" value="MITOCHONDRIAL 28S RIBOSOMAL PROTEIN S28"/>
    <property type="match status" value="1"/>
</dbReference>
<dbReference type="InterPro" id="IPR019349">
    <property type="entry name" value="Ribosomal_mS35_mit"/>
</dbReference>
<dbReference type="VEuPathDB" id="FungiDB:MAPG_11203"/>
<dbReference type="EMBL" id="ADBL01002757">
    <property type="status" value="NOT_ANNOTATED_CDS"/>
    <property type="molecule type" value="Genomic_DNA"/>
</dbReference>
<dbReference type="STRING" id="644358.A0A0C4EEM9"/>
<dbReference type="InterPro" id="IPR039848">
    <property type="entry name" value="Ribosomal_mS35_mt"/>
</dbReference>
<dbReference type="GO" id="GO:0032543">
    <property type="term" value="P:mitochondrial translation"/>
    <property type="evidence" value="ECO:0007669"/>
    <property type="project" value="InterPro"/>
</dbReference>
<gene>
    <name evidence="3" type="ORF">MAPG_11203</name>
</gene>
<keyword evidence="5" id="KW-1185">Reference proteome</keyword>
<feature type="region of interest" description="Disordered" evidence="1">
    <location>
        <begin position="14"/>
        <end position="71"/>
    </location>
</feature>
<feature type="compositionally biased region" description="Low complexity" evidence="1">
    <location>
        <begin position="16"/>
        <end position="40"/>
    </location>
</feature>
<evidence type="ECO:0000313" key="3">
    <source>
        <dbReference type="EMBL" id="KLU92257.1"/>
    </source>
</evidence>
<organism evidence="4 5">
    <name type="scientific">Magnaporthiopsis poae (strain ATCC 64411 / 73-15)</name>
    <name type="common">Kentucky bluegrass fungus</name>
    <name type="synonym">Magnaporthe poae</name>
    <dbReference type="NCBI Taxonomy" id="644358"/>
    <lineage>
        <taxon>Eukaryota</taxon>
        <taxon>Fungi</taxon>
        <taxon>Dikarya</taxon>
        <taxon>Ascomycota</taxon>
        <taxon>Pezizomycotina</taxon>
        <taxon>Sordariomycetes</taxon>
        <taxon>Sordariomycetidae</taxon>
        <taxon>Magnaporthales</taxon>
        <taxon>Magnaporthaceae</taxon>
        <taxon>Magnaporthiopsis</taxon>
    </lineage>
</organism>
<dbReference type="OrthoDB" id="283424at2759"/>
<evidence type="ECO:0000256" key="1">
    <source>
        <dbReference type="SAM" id="MobiDB-lite"/>
    </source>
</evidence>
<reference evidence="3" key="1">
    <citation type="submission" date="2010-05" db="EMBL/GenBank/DDBJ databases">
        <title>The Genome Sequence of Magnaporthe poae strain ATCC 64411.</title>
        <authorList>
            <consortium name="The Broad Institute Genome Sequencing Platform"/>
            <consortium name="Broad Institute Genome Sequencing Center for Infectious Disease"/>
            <person name="Ma L.-J."/>
            <person name="Dead R."/>
            <person name="Young S."/>
            <person name="Zeng Q."/>
            <person name="Koehrsen M."/>
            <person name="Alvarado L."/>
            <person name="Berlin A."/>
            <person name="Chapman S.B."/>
            <person name="Chen Z."/>
            <person name="Freedman E."/>
            <person name="Gellesch M."/>
            <person name="Goldberg J."/>
            <person name="Griggs A."/>
            <person name="Gujja S."/>
            <person name="Heilman E.R."/>
            <person name="Heiman D."/>
            <person name="Hepburn T."/>
            <person name="Howarth C."/>
            <person name="Jen D."/>
            <person name="Larson L."/>
            <person name="Mehta T."/>
            <person name="Neiman D."/>
            <person name="Pearson M."/>
            <person name="Roberts A."/>
            <person name="Saif S."/>
            <person name="Shea T."/>
            <person name="Shenoy N."/>
            <person name="Sisk P."/>
            <person name="Stolte C."/>
            <person name="Sykes S."/>
            <person name="Walk T."/>
            <person name="White J."/>
            <person name="Yandava C."/>
            <person name="Haas B."/>
            <person name="Nusbaum C."/>
            <person name="Birren B."/>
        </authorList>
    </citation>
    <scope>NUCLEOTIDE SEQUENCE</scope>
    <source>
        <strain evidence="3">ATCC 64411</strain>
    </source>
</reference>
<proteinExistence type="predicted"/>
<evidence type="ECO:0000313" key="4">
    <source>
        <dbReference type="EnsemblFungi" id="MAPG_11203T0"/>
    </source>
</evidence>
<dbReference type="EnsemblFungi" id="MAPG_11203T0">
    <property type="protein sequence ID" value="MAPG_11203T0"/>
    <property type="gene ID" value="MAPG_11203"/>
</dbReference>
<reference evidence="4" key="4">
    <citation type="journal article" date="2015" name="G3 (Bethesda)">
        <title>Genome sequences of three phytopathogenic species of the Magnaporthaceae family of fungi.</title>
        <authorList>
            <person name="Okagaki L.H."/>
            <person name="Nunes C.C."/>
            <person name="Sailsbery J."/>
            <person name="Clay B."/>
            <person name="Brown D."/>
            <person name="John T."/>
            <person name="Oh Y."/>
            <person name="Young N."/>
            <person name="Fitzgerald M."/>
            <person name="Haas B.J."/>
            <person name="Zeng Q."/>
            <person name="Young S."/>
            <person name="Adiconis X."/>
            <person name="Fan L."/>
            <person name="Levin J.Z."/>
            <person name="Mitchell T.K."/>
            <person name="Okubara P.A."/>
            <person name="Farman M.L."/>
            <person name="Kohn L.M."/>
            <person name="Birren B."/>
            <person name="Ma L.-J."/>
            <person name="Dean R.A."/>
        </authorList>
    </citation>
    <scope>NUCLEOTIDE SEQUENCE</scope>
    <source>
        <strain evidence="4">ATCC 64411 / 73-15</strain>
    </source>
</reference>
<reference evidence="5" key="2">
    <citation type="submission" date="2010-05" db="EMBL/GenBank/DDBJ databases">
        <title>The genome sequence of Magnaporthe poae strain ATCC 64411.</title>
        <authorList>
            <person name="Ma L.-J."/>
            <person name="Dead R."/>
            <person name="Young S."/>
            <person name="Zeng Q."/>
            <person name="Koehrsen M."/>
            <person name="Alvarado L."/>
            <person name="Berlin A."/>
            <person name="Chapman S.B."/>
            <person name="Chen Z."/>
            <person name="Freedman E."/>
            <person name="Gellesch M."/>
            <person name="Goldberg J."/>
            <person name="Griggs A."/>
            <person name="Gujja S."/>
            <person name="Heilman E.R."/>
            <person name="Heiman D."/>
            <person name="Hepburn T."/>
            <person name="Howarth C."/>
            <person name="Jen D."/>
            <person name="Larson L."/>
            <person name="Mehta T."/>
            <person name="Neiman D."/>
            <person name="Pearson M."/>
            <person name="Roberts A."/>
            <person name="Saif S."/>
            <person name="Shea T."/>
            <person name="Shenoy N."/>
            <person name="Sisk P."/>
            <person name="Stolte C."/>
            <person name="Sykes S."/>
            <person name="Walk T."/>
            <person name="White J."/>
            <person name="Yandava C."/>
            <person name="Haas B."/>
            <person name="Nusbaum C."/>
            <person name="Birren B."/>
        </authorList>
    </citation>
    <scope>NUCLEOTIDE SEQUENCE [LARGE SCALE GENOMIC DNA]</scope>
    <source>
        <strain evidence="5">ATCC 64411 / 73-15</strain>
    </source>
</reference>